<dbReference type="Proteomes" id="UP000694892">
    <property type="component" value="Chromosome 3L"/>
</dbReference>
<name>A0A974HSD2_XENLA</name>
<proteinExistence type="predicted"/>
<gene>
    <name evidence="1" type="ORF">XELAEV_18016781mg</name>
</gene>
<sequence>MWLINYIKNHQGPYEIPQECKDSWDLMKNFIADSVFDKKTMESKSKGMVLQGLLSCLKMAEIIKQKDNDCTEQTNRLHATTTGEALIEKANLCDHLTVANDELSVKIQDVEKELEEH</sequence>
<dbReference type="EMBL" id="CM004470">
    <property type="protein sequence ID" value="OCT88156.1"/>
    <property type="molecule type" value="Genomic_DNA"/>
</dbReference>
<protein>
    <submittedName>
        <fullName evidence="1">Uncharacterized protein</fullName>
    </submittedName>
</protein>
<dbReference type="AlphaFoldDB" id="A0A974HSD2"/>
<accession>A0A974HSD2</accession>
<evidence type="ECO:0000313" key="1">
    <source>
        <dbReference type="EMBL" id="OCT88156.1"/>
    </source>
</evidence>
<reference evidence="2" key="1">
    <citation type="journal article" date="2016" name="Nature">
        <title>Genome evolution in the allotetraploid frog Xenopus laevis.</title>
        <authorList>
            <person name="Session A.M."/>
            <person name="Uno Y."/>
            <person name="Kwon T."/>
            <person name="Chapman J.A."/>
            <person name="Toyoda A."/>
            <person name="Takahashi S."/>
            <person name="Fukui A."/>
            <person name="Hikosaka A."/>
            <person name="Suzuki A."/>
            <person name="Kondo M."/>
            <person name="van Heeringen S.J."/>
            <person name="Quigley I."/>
            <person name="Heinz S."/>
            <person name="Ogino H."/>
            <person name="Ochi H."/>
            <person name="Hellsten U."/>
            <person name="Lyons J.B."/>
            <person name="Simakov O."/>
            <person name="Putnam N."/>
            <person name="Stites J."/>
            <person name="Kuroki Y."/>
            <person name="Tanaka T."/>
            <person name="Michiue T."/>
            <person name="Watanabe M."/>
            <person name="Bogdanovic O."/>
            <person name="Lister R."/>
            <person name="Georgiou G."/>
            <person name="Paranjpe S.S."/>
            <person name="van Kruijsbergen I."/>
            <person name="Shu S."/>
            <person name="Carlson J."/>
            <person name="Kinoshita T."/>
            <person name="Ohta Y."/>
            <person name="Mawaribuchi S."/>
            <person name="Jenkins J."/>
            <person name="Grimwood J."/>
            <person name="Schmutz J."/>
            <person name="Mitros T."/>
            <person name="Mozaffari S.V."/>
            <person name="Suzuki Y."/>
            <person name="Haramoto Y."/>
            <person name="Yamamoto T.S."/>
            <person name="Takagi C."/>
            <person name="Heald R."/>
            <person name="Miller K."/>
            <person name="Haudenschild C."/>
            <person name="Kitzman J."/>
            <person name="Nakayama T."/>
            <person name="Izutsu Y."/>
            <person name="Robert J."/>
            <person name="Fortriede J."/>
            <person name="Burns K."/>
            <person name="Lotay V."/>
            <person name="Karimi K."/>
            <person name="Yasuoka Y."/>
            <person name="Dichmann D.S."/>
            <person name="Flajnik M.F."/>
            <person name="Houston D.W."/>
            <person name="Shendure J."/>
            <person name="DuPasquier L."/>
            <person name="Vize P.D."/>
            <person name="Zorn A.M."/>
            <person name="Ito M."/>
            <person name="Marcotte E.M."/>
            <person name="Wallingford J.B."/>
            <person name="Ito Y."/>
            <person name="Asashima M."/>
            <person name="Ueno N."/>
            <person name="Matsuda Y."/>
            <person name="Veenstra G.J."/>
            <person name="Fujiyama A."/>
            <person name="Harland R.M."/>
            <person name="Taira M."/>
            <person name="Rokhsar D.S."/>
        </authorList>
    </citation>
    <scope>NUCLEOTIDE SEQUENCE [LARGE SCALE GENOMIC DNA]</scope>
    <source>
        <strain evidence="2">J</strain>
    </source>
</reference>
<evidence type="ECO:0000313" key="2">
    <source>
        <dbReference type="Proteomes" id="UP000694892"/>
    </source>
</evidence>
<organism evidence="1 2">
    <name type="scientific">Xenopus laevis</name>
    <name type="common">African clawed frog</name>
    <dbReference type="NCBI Taxonomy" id="8355"/>
    <lineage>
        <taxon>Eukaryota</taxon>
        <taxon>Metazoa</taxon>
        <taxon>Chordata</taxon>
        <taxon>Craniata</taxon>
        <taxon>Vertebrata</taxon>
        <taxon>Euteleostomi</taxon>
        <taxon>Amphibia</taxon>
        <taxon>Batrachia</taxon>
        <taxon>Anura</taxon>
        <taxon>Pipoidea</taxon>
        <taxon>Pipidae</taxon>
        <taxon>Xenopodinae</taxon>
        <taxon>Xenopus</taxon>
        <taxon>Xenopus</taxon>
    </lineage>
</organism>